<name>A0A2N5EMF0_9GAMM</name>
<dbReference type="PANTHER" id="PTHR21047:SF2">
    <property type="entry name" value="THYMIDINE DIPHOSPHO-4-KETO-RHAMNOSE 3,5-EPIMERASE"/>
    <property type="match status" value="1"/>
</dbReference>
<dbReference type="RefSeq" id="WP_101828268.1">
    <property type="nucleotide sequence ID" value="NZ_PJZG01000046.1"/>
</dbReference>
<dbReference type="Proteomes" id="UP000234626">
    <property type="component" value="Unassembled WGS sequence"/>
</dbReference>
<organism evidence="8 9">
    <name type="scientific">Chimaeribacter arupi</name>
    <dbReference type="NCBI Taxonomy" id="2060066"/>
    <lineage>
        <taxon>Bacteria</taxon>
        <taxon>Pseudomonadati</taxon>
        <taxon>Pseudomonadota</taxon>
        <taxon>Gammaproteobacteria</taxon>
        <taxon>Enterobacterales</taxon>
        <taxon>Yersiniaceae</taxon>
        <taxon>Chimaeribacter</taxon>
    </lineage>
</organism>
<dbReference type="EC" id="5.1.3.13" evidence="3"/>
<dbReference type="Gene3D" id="2.60.120.10">
    <property type="entry name" value="Jelly Rolls"/>
    <property type="match status" value="2"/>
</dbReference>
<comment type="catalytic activity">
    <reaction evidence="1">
        <text>dTDP-4-dehydro-6-deoxy-alpha-D-glucose = dTDP-4-dehydro-beta-L-rhamnose</text>
        <dbReference type="Rhea" id="RHEA:16969"/>
        <dbReference type="ChEBI" id="CHEBI:57649"/>
        <dbReference type="ChEBI" id="CHEBI:62830"/>
        <dbReference type="EC" id="5.1.3.13"/>
    </reaction>
</comment>
<evidence type="ECO:0000256" key="7">
    <source>
        <dbReference type="ARBA" id="ARBA00033311"/>
    </source>
</evidence>
<reference evidence="8 9" key="1">
    <citation type="submission" date="2017-12" db="EMBL/GenBank/DDBJ databases">
        <title>Characterization of six clinical isolates of Enterochimera gen. nov., a novel genus of the Yersiniaciae family and the three species Enterochimera arupensis sp. nov., Enterochimera coloradensis sp. nov, and Enterochimera californica sp. nov.</title>
        <authorList>
            <person name="Rossi A."/>
            <person name="Fisher M."/>
        </authorList>
    </citation>
    <scope>NUCLEOTIDE SEQUENCE [LARGE SCALE GENOMIC DNA]</scope>
    <source>
        <strain evidence="8 9">2016Iso1</strain>
    </source>
</reference>
<evidence type="ECO:0000256" key="5">
    <source>
        <dbReference type="ARBA" id="ARBA00029758"/>
    </source>
</evidence>
<evidence type="ECO:0000256" key="6">
    <source>
        <dbReference type="ARBA" id="ARBA00031424"/>
    </source>
</evidence>
<sequence>MSDEINELNKNISIEGLHWVPRWRVNNGKDDSYVVPFSTTFPINVVYHGEHDFKYGQYGIHLGQQDTLTFLGDEKQSILAKFIDCRKNSPTFRKSLMFSIFPSSGKTLIIPPGVAHTFHNLENVFTLNSYKLFLPSVDRLLSSKLTWSPGNDVINIPEDISADDVEGYEPMTEEASDLVYHRIGEFQQENLKKHKFQHSETREFILEDGSQVNVRIREKITEENELVLPVVKISGVEFREIPSIKTGKESCIVPLTRQSPMYIVEHGNDNYDFDSYGLHLGQEDHLTFLGHSAHEITLKLVDMREGSDTLFVEEEITFTPHPNVELVIPCGVAHALVNMARITTINRPVIYLDENKEYIPGHDVIDWPINNKNYLSYKTNTLEADLDYYTFIVSKQKEIVKDAPTHRTPKSIVVYDEETGKHVKVLLKEKV</sequence>
<evidence type="ECO:0000256" key="4">
    <source>
        <dbReference type="ARBA" id="ARBA00019595"/>
    </source>
</evidence>
<evidence type="ECO:0000256" key="1">
    <source>
        <dbReference type="ARBA" id="ARBA00001298"/>
    </source>
</evidence>
<dbReference type="OrthoDB" id="7021218at2"/>
<proteinExistence type="predicted"/>
<dbReference type="GO" id="GO:0005829">
    <property type="term" value="C:cytosol"/>
    <property type="evidence" value="ECO:0007669"/>
    <property type="project" value="TreeGrafter"/>
</dbReference>
<dbReference type="InterPro" id="IPR014710">
    <property type="entry name" value="RmlC-like_jellyroll"/>
</dbReference>
<dbReference type="GO" id="GO:0000271">
    <property type="term" value="P:polysaccharide biosynthetic process"/>
    <property type="evidence" value="ECO:0007669"/>
    <property type="project" value="TreeGrafter"/>
</dbReference>
<dbReference type="GO" id="GO:0008830">
    <property type="term" value="F:dTDP-4-dehydrorhamnose 3,5-epimerase activity"/>
    <property type="evidence" value="ECO:0007669"/>
    <property type="project" value="UniProtKB-EC"/>
</dbReference>
<dbReference type="InterPro" id="IPR011051">
    <property type="entry name" value="RmlC_Cupin_sf"/>
</dbReference>
<dbReference type="PANTHER" id="PTHR21047">
    <property type="entry name" value="DTDP-6-DEOXY-D-GLUCOSE-3,5 EPIMERASE"/>
    <property type="match status" value="1"/>
</dbReference>
<protein>
    <recommendedName>
        <fullName evidence="4">dTDP-4-dehydrorhamnose 3,5-epimerase</fullName>
        <ecNumber evidence="3">5.1.3.13</ecNumber>
    </recommendedName>
    <alternativeName>
        <fullName evidence="6">Thymidine diphospho-4-keto-rhamnose 3,5-epimerase</fullName>
    </alternativeName>
    <alternativeName>
        <fullName evidence="5">dTDP-4-keto-6-deoxyglucose 3,5-epimerase</fullName>
    </alternativeName>
    <alternativeName>
        <fullName evidence="7">dTDP-6-deoxy-D-xylo-4-hexulose 3,5-epimerase</fullName>
    </alternativeName>
</protein>
<dbReference type="SUPFAM" id="SSF51182">
    <property type="entry name" value="RmlC-like cupins"/>
    <property type="match status" value="2"/>
</dbReference>
<evidence type="ECO:0000313" key="9">
    <source>
        <dbReference type="Proteomes" id="UP000234626"/>
    </source>
</evidence>
<keyword evidence="9" id="KW-1185">Reference proteome</keyword>
<gene>
    <name evidence="8" type="ORF">CYR34_11145</name>
</gene>
<dbReference type="InterPro" id="IPR000888">
    <property type="entry name" value="RmlC-like"/>
</dbReference>
<evidence type="ECO:0000256" key="2">
    <source>
        <dbReference type="ARBA" id="ARBA00001997"/>
    </source>
</evidence>
<dbReference type="Pfam" id="PF00908">
    <property type="entry name" value="dTDP_sugar_isom"/>
    <property type="match status" value="1"/>
</dbReference>
<dbReference type="AlphaFoldDB" id="A0A2N5EMF0"/>
<accession>A0A2N5EMF0</accession>
<evidence type="ECO:0000256" key="3">
    <source>
        <dbReference type="ARBA" id="ARBA00012098"/>
    </source>
</evidence>
<comment type="function">
    <text evidence="2">Catalyzes the epimerization of the C3' and C5'positions of dTDP-6-deoxy-D-xylo-4-hexulose, forming dTDP-6-deoxy-L-lyxo-4-hexulose.</text>
</comment>
<dbReference type="EMBL" id="PJZK01000010">
    <property type="protein sequence ID" value="PLR49242.1"/>
    <property type="molecule type" value="Genomic_DNA"/>
</dbReference>
<comment type="caution">
    <text evidence="8">The sequence shown here is derived from an EMBL/GenBank/DDBJ whole genome shotgun (WGS) entry which is preliminary data.</text>
</comment>
<evidence type="ECO:0000313" key="8">
    <source>
        <dbReference type="EMBL" id="PLR49242.1"/>
    </source>
</evidence>